<dbReference type="Proteomes" id="UP000318825">
    <property type="component" value="Unassembled WGS sequence"/>
</dbReference>
<dbReference type="RefSeq" id="WP_141382820.1">
    <property type="nucleotide sequence ID" value="NZ_BJNF01000025.1"/>
</dbReference>
<dbReference type="EMBL" id="BJNF01000025">
    <property type="protein sequence ID" value="GEC15074.1"/>
    <property type="molecule type" value="Genomic_DNA"/>
</dbReference>
<feature type="domain" description="DUF6537" evidence="1">
    <location>
        <begin position="46"/>
        <end position="239"/>
    </location>
</feature>
<comment type="caution">
    <text evidence="2">The sequence shown here is derived from an EMBL/GenBank/DDBJ whole genome shotgun (WGS) entry which is preliminary data.</text>
</comment>
<dbReference type="OrthoDB" id="1490270at2"/>
<name>A0A4Y3W7V1_NITWI</name>
<dbReference type="Pfam" id="PF20169">
    <property type="entry name" value="DUF6537"/>
    <property type="match status" value="1"/>
</dbReference>
<organism evidence="2 3">
    <name type="scientific">Nitrobacter winogradskyi</name>
    <name type="common">Nitrobacter agilis</name>
    <dbReference type="NCBI Taxonomy" id="913"/>
    <lineage>
        <taxon>Bacteria</taxon>
        <taxon>Pseudomonadati</taxon>
        <taxon>Pseudomonadota</taxon>
        <taxon>Alphaproteobacteria</taxon>
        <taxon>Hyphomicrobiales</taxon>
        <taxon>Nitrobacteraceae</taxon>
        <taxon>Nitrobacter</taxon>
    </lineage>
</organism>
<evidence type="ECO:0000259" key="1">
    <source>
        <dbReference type="Pfam" id="PF20169"/>
    </source>
</evidence>
<accession>A0A4Y3W7V1</accession>
<evidence type="ECO:0000313" key="3">
    <source>
        <dbReference type="Proteomes" id="UP000318825"/>
    </source>
</evidence>
<dbReference type="InterPro" id="IPR046667">
    <property type="entry name" value="DUF6537"/>
</dbReference>
<protein>
    <recommendedName>
        <fullName evidence="1">DUF6537 domain-containing protein</fullName>
    </recommendedName>
</protein>
<dbReference type="AlphaFoldDB" id="A0A4Y3W7V1"/>
<gene>
    <name evidence="2" type="ORF">NWI01_09660</name>
</gene>
<sequence>MNLGRSKAADVLPAIRSMFANVSGENGNLIPTLPADMPETARLAAVDGVKHLIDYQGPGYAQLYVGRLRRFVGRRNIDDKVFADIARLMATRMAYDDPIRMAQLKLAETRKGPHVSSIDVRKLHLDELMSLLPKRGADPVIRVLDYLGWRRLPVSMRFSAASGFRLRCLRILASLRRWRLSSLRYANERVWVERWLHMIDRSLSKQPAAVAAVVATAGMVQGYGAAYAQNLRDWNLIIDRLVKPTFDGAIRCPDLSAAIAEARAAVEHDPRQESLKRVIAGFRERTEADDRRAD</sequence>
<evidence type="ECO:0000313" key="2">
    <source>
        <dbReference type="EMBL" id="GEC15074.1"/>
    </source>
</evidence>
<reference evidence="2 3" key="1">
    <citation type="submission" date="2019-06" db="EMBL/GenBank/DDBJ databases">
        <title>Whole genome shotgun sequence of Nitrobacter winogradskyi NBRC 14297.</title>
        <authorList>
            <person name="Hosoyama A."/>
            <person name="Uohara A."/>
            <person name="Ohji S."/>
            <person name="Ichikawa N."/>
        </authorList>
    </citation>
    <scope>NUCLEOTIDE SEQUENCE [LARGE SCALE GENOMIC DNA]</scope>
    <source>
        <strain evidence="2 3">NBRC 14297</strain>
    </source>
</reference>
<proteinExistence type="predicted"/>